<feature type="region of interest" description="Disordered" evidence="1">
    <location>
        <begin position="92"/>
        <end position="123"/>
    </location>
</feature>
<dbReference type="AlphaFoldDB" id="A0A9P0GH37"/>
<accession>A0A9P0GH37</accession>
<proteinExistence type="predicted"/>
<evidence type="ECO:0000313" key="2">
    <source>
        <dbReference type="EMBL" id="CAH1108982.1"/>
    </source>
</evidence>
<organism evidence="2 3">
    <name type="scientific">Psylliodes chrysocephalus</name>
    <dbReference type="NCBI Taxonomy" id="3402493"/>
    <lineage>
        <taxon>Eukaryota</taxon>
        <taxon>Metazoa</taxon>
        <taxon>Ecdysozoa</taxon>
        <taxon>Arthropoda</taxon>
        <taxon>Hexapoda</taxon>
        <taxon>Insecta</taxon>
        <taxon>Pterygota</taxon>
        <taxon>Neoptera</taxon>
        <taxon>Endopterygota</taxon>
        <taxon>Coleoptera</taxon>
        <taxon>Polyphaga</taxon>
        <taxon>Cucujiformia</taxon>
        <taxon>Chrysomeloidea</taxon>
        <taxon>Chrysomelidae</taxon>
        <taxon>Galerucinae</taxon>
        <taxon>Alticini</taxon>
        <taxon>Psylliodes</taxon>
    </lineage>
</organism>
<dbReference type="Proteomes" id="UP001153636">
    <property type="component" value="Chromosome 3"/>
</dbReference>
<protein>
    <submittedName>
        <fullName evidence="2">Uncharacterized protein</fullName>
    </submittedName>
</protein>
<dbReference type="PROSITE" id="PS51257">
    <property type="entry name" value="PROKAR_LIPOPROTEIN"/>
    <property type="match status" value="1"/>
</dbReference>
<reference evidence="2" key="1">
    <citation type="submission" date="2022-01" db="EMBL/GenBank/DDBJ databases">
        <authorList>
            <person name="King R."/>
        </authorList>
    </citation>
    <scope>NUCLEOTIDE SEQUENCE</scope>
</reference>
<keyword evidence="3" id="KW-1185">Reference proteome</keyword>
<sequence length="123" mass="13975">MEGKSVLLYLLEYSYSSSSPNGILSCSSTYTEVYRHFQYFKNPTGEVPCPLTLQRVKACGINAMKKKDVADLFCFLDEASIQWSQQEVFDKTEKANGDIQQGLDEEDEWFSEDDMLDSDAVSE</sequence>
<evidence type="ECO:0000256" key="1">
    <source>
        <dbReference type="SAM" id="MobiDB-lite"/>
    </source>
</evidence>
<feature type="compositionally biased region" description="Acidic residues" evidence="1">
    <location>
        <begin position="103"/>
        <end position="123"/>
    </location>
</feature>
<dbReference type="EMBL" id="OV651815">
    <property type="protein sequence ID" value="CAH1108982.1"/>
    <property type="molecule type" value="Genomic_DNA"/>
</dbReference>
<name>A0A9P0GH37_9CUCU</name>
<gene>
    <name evidence="2" type="ORF">PSYICH_LOCUS9611</name>
</gene>
<evidence type="ECO:0000313" key="3">
    <source>
        <dbReference type="Proteomes" id="UP001153636"/>
    </source>
</evidence>